<dbReference type="EMBL" id="LR796872">
    <property type="protein sequence ID" value="CAB4171936.1"/>
    <property type="molecule type" value="Genomic_DNA"/>
</dbReference>
<protein>
    <submittedName>
        <fullName evidence="7">Uncharacterized protein</fullName>
    </submittedName>
</protein>
<organism evidence="7">
    <name type="scientific">uncultured Caudovirales phage</name>
    <dbReference type="NCBI Taxonomy" id="2100421"/>
    <lineage>
        <taxon>Viruses</taxon>
        <taxon>Duplodnaviria</taxon>
        <taxon>Heunggongvirae</taxon>
        <taxon>Uroviricota</taxon>
        <taxon>Caudoviricetes</taxon>
        <taxon>Peduoviridae</taxon>
        <taxon>Maltschvirus</taxon>
        <taxon>Maltschvirus maltsch</taxon>
    </lineage>
</organism>
<evidence type="ECO:0000313" key="2">
    <source>
        <dbReference type="EMBL" id="CAB4168826.1"/>
    </source>
</evidence>
<dbReference type="EMBL" id="LR796834">
    <property type="protein sequence ID" value="CAB4168826.1"/>
    <property type="molecule type" value="Genomic_DNA"/>
</dbReference>
<evidence type="ECO:0000313" key="6">
    <source>
        <dbReference type="EMBL" id="CAB4213980.1"/>
    </source>
</evidence>
<evidence type="ECO:0000313" key="7">
    <source>
        <dbReference type="EMBL" id="CAB5228515.1"/>
    </source>
</evidence>
<evidence type="ECO:0000313" key="3">
    <source>
        <dbReference type="EMBL" id="CAB4171936.1"/>
    </source>
</evidence>
<dbReference type="EMBL" id="LR798391">
    <property type="protein sequence ID" value="CAB5228515.1"/>
    <property type="molecule type" value="Genomic_DNA"/>
</dbReference>
<gene>
    <name evidence="4" type="ORF">UFOVP1098_38</name>
    <name evidence="5" type="ORF">UFOVP1353_50</name>
    <name evidence="6" type="ORF">UFOVP1458_7</name>
    <name evidence="7" type="ORF">UFOVP1546_6</name>
    <name evidence="2" type="ORF">UFOVP578_4</name>
    <name evidence="3" type="ORF">UFOVP928_33</name>
</gene>
<name>A0A6J7XEL8_9CAUD</name>
<evidence type="ECO:0000313" key="4">
    <source>
        <dbReference type="EMBL" id="CAB4184154.1"/>
    </source>
</evidence>
<evidence type="ECO:0000256" key="1">
    <source>
        <dbReference type="SAM" id="MobiDB-lite"/>
    </source>
</evidence>
<feature type="region of interest" description="Disordered" evidence="1">
    <location>
        <begin position="114"/>
        <end position="141"/>
    </location>
</feature>
<dbReference type="EMBL" id="LR797296">
    <property type="protein sequence ID" value="CAB4200635.1"/>
    <property type="molecule type" value="Genomic_DNA"/>
</dbReference>
<dbReference type="EMBL" id="LR797407">
    <property type="protein sequence ID" value="CAB4213980.1"/>
    <property type="molecule type" value="Genomic_DNA"/>
</dbReference>
<evidence type="ECO:0000313" key="5">
    <source>
        <dbReference type="EMBL" id="CAB4200635.1"/>
    </source>
</evidence>
<reference evidence="7" key="1">
    <citation type="submission" date="2020-05" db="EMBL/GenBank/DDBJ databases">
        <authorList>
            <person name="Chiriac C."/>
            <person name="Salcher M."/>
            <person name="Ghai R."/>
            <person name="Kavagutti S V."/>
        </authorList>
    </citation>
    <scope>NUCLEOTIDE SEQUENCE</scope>
</reference>
<proteinExistence type="predicted"/>
<dbReference type="EMBL" id="LR797055">
    <property type="protein sequence ID" value="CAB4184154.1"/>
    <property type="molecule type" value="Genomic_DNA"/>
</dbReference>
<accession>A0A6J7XEL8</accession>
<feature type="region of interest" description="Disordered" evidence="1">
    <location>
        <begin position="21"/>
        <end position="46"/>
    </location>
</feature>
<sequence length="141" mass="15453">MPKLGNKHFAYTPAGQAAYKEAKAAKAAKKPKEIGGPPSQDKADRQMGATDYIKKKMGYNSGGMGDLAEHETLKDAQMAVADILSESDISDKYPALVWEKASNKLVAQMWAMHKKRGGEGAPRKRVYGSNQLGEMRQGQRR</sequence>